<feature type="repeat" description="PPR" evidence="3">
    <location>
        <begin position="332"/>
        <end position="362"/>
    </location>
</feature>
<dbReference type="PANTHER" id="PTHR47926:SF500">
    <property type="entry name" value="REPEAT-CONTAINING PROTEIN, PUTATIVE-RELATED"/>
    <property type="match status" value="1"/>
</dbReference>
<evidence type="ECO:0000259" key="4">
    <source>
        <dbReference type="Pfam" id="PF14432"/>
    </source>
</evidence>
<dbReference type="GO" id="GO:0003723">
    <property type="term" value="F:RNA binding"/>
    <property type="evidence" value="ECO:0007669"/>
    <property type="project" value="InterPro"/>
</dbReference>
<evidence type="ECO:0000256" key="3">
    <source>
        <dbReference type="PROSITE-ProRule" id="PRU00708"/>
    </source>
</evidence>
<evidence type="ECO:0000256" key="1">
    <source>
        <dbReference type="ARBA" id="ARBA00006643"/>
    </source>
</evidence>
<feature type="repeat" description="PPR" evidence="3">
    <location>
        <begin position="296"/>
        <end position="326"/>
    </location>
</feature>
<keyword evidence="6" id="KW-1185">Reference proteome</keyword>
<sequence length="604" mass="68175">MLTPNVANLGLQFSCSMNCLTRICPLITLRLLACQSRGSMNWLYRNIGRAIHGYVVKVGRDVRDDVSVNSALVFMYPRFGDLDPAGSIFWSMPERNVVAWNTMISVYAQTGNIKETWGLFNQMLVEGFEANEITLSCMANSSNELLQGMMIHGLVIKIGLIEDEIIGASLIDMYARLNSLVDAQKLFDVKPRSEMGSWNSLILGYAKNGYPREALNLFYRLRDHRNLCPNSISFLGALNACAALGAVKEGKVIHDYFVNSGFKVDRIIGTSLIDMYSKCGCVDTARDIFEGMKDKDLVAWSAMISGHGVNGEVKEAIKLFDRMRKNYHLKPDNVIFTSILSACSHSGMLEEGWFYFNEMKRVYGLEPKQEQYACIVDLLGRAGKLDESLDFIKEMPIEPDVSVWGALLGACRIHNNMKLGIYAAEKLFELETKDAGYYVLLSNLYAAIGRWNDVKKVRELMKSRGVQKPPGRSWVDLNGSIHEFFVGDKSHPQSDKIYMKLDELGEKMKEMGYIPDTNLVLHDVDDEVKEEKLTSHSERLAIAFALINTKHGEPIRVTKNLRVCADCHRTTKLISKITGRKIIVRDARRFHHFEGGKCSCADYW</sequence>
<dbReference type="InterPro" id="IPR032867">
    <property type="entry name" value="DYW_dom"/>
</dbReference>
<dbReference type="Pfam" id="PF13041">
    <property type="entry name" value="PPR_2"/>
    <property type="match status" value="1"/>
</dbReference>
<dbReference type="EMBL" id="CM007385">
    <property type="protein sequence ID" value="ONK69086.1"/>
    <property type="molecule type" value="Genomic_DNA"/>
</dbReference>
<dbReference type="Pfam" id="PF14432">
    <property type="entry name" value="DYW_deaminase"/>
    <property type="match status" value="1"/>
</dbReference>
<dbReference type="InterPro" id="IPR046960">
    <property type="entry name" value="PPR_At4g14850-like_plant"/>
</dbReference>
<dbReference type="Proteomes" id="UP000243459">
    <property type="component" value="Chromosome 5"/>
</dbReference>
<dbReference type="Pfam" id="PF20430">
    <property type="entry name" value="Eplus_motif"/>
    <property type="match status" value="1"/>
</dbReference>
<name>A0A5P1ESZ3_ASPOF</name>
<dbReference type="FunFam" id="1.25.40.10:FF:002148">
    <property type="entry name" value="Pentatricopeptide repeat-containing protein At2g29760, chloroplastic"/>
    <property type="match status" value="1"/>
</dbReference>
<dbReference type="PANTHER" id="PTHR47926">
    <property type="entry name" value="PENTATRICOPEPTIDE REPEAT-CONTAINING PROTEIN"/>
    <property type="match status" value="1"/>
</dbReference>
<feature type="repeat" description="PPR" evidence="3">
    <location>
        <begin position="96"/>
        <end position="130"/>
    </location>
</feature>
<comment type="similarity">
    <text evidence="1">Belongs to the PPR family. PCMP-H subfamily.</text>
</comment>
<dbReference type="NCBIfam" id="TIGR00756">
    <property type="entry name" value="PPR"/>
    <property type="match status" value="5"/>
</dbReference>
<dbReference type="InterPro" id="IPR011990">
    <property type="entry name" value="TPR-like_helical_dom_sf"/>
</dbReference>
<gene>
    <name evidence="5" type="ORF">A4U43_C05F19140</name>
</gene>
<dbReference type="GO" id="GO:0009451">
    <property type="term" value="P:RNA modification"/>
    <property type="evidence" value="ECO:0007669"/>
    <property type="project" value="InterPro"/>
</dbReference>
<feature type="repeat" description="PPR" evidence="3">
    <location>
        <begin position="194"/>
        <end position="224"/>
    </location>
</feature>
<dbReference type="Gene3D" id="1.25.40.10">
    <property type="entry name" value="Tetratricopeptide repeat domain"/>
    <property type="match status" value="4"/>
</dbReference>
<evidence type="ECO:0000256" key="2">
    <source>
        <dbReference type="ARBA" id="ARBA00022737"/>
    </source>
</evidence>
<organism evidence="5 6">
    <name type="scientific">Asparagus officinalis</name>
    <name type="common">Garden asparagus</name>
    <dbReference type="NCBI Taxonomy" id="4686"/>
    <lineage>
        <taxon>Eukaryota</taxon>
        <taxon>Viridiplantae</taxon>
        <taxon>Streptophyta</taxon>
        <taxon>Embryophyta</taxon>
        <taxon>Tracheophyta</taxon>
        <taxon>Spermatophyta</taxon>
        <taxon>Magnoliopsida</taxon>
        <taxon>Liliopsida</taxon>
        <taxon>Asparagales</taxon>
        <taxon>Asparagaceae</taxon>
        <taxon>Asparagoideae</taxon>
        <taxon>Asparagus</taxon>
    </lineage>
</organism>
<reference evidence="6" key="1">
    <citation type="journal article" date="2017" name="Nat. Commun.">
        <title>The asparagus genome sheds light on the origin and evolution of a young Y chromosome.</title>
        <authorList>
            <person name="Harkess A."/>
            <person name="Zhou J."/>
            <person name="Xu C."/>
            <person name="Bowers J.E."/>
            <person name="Van der Hulst R."/>
            <person name="Ayyampalayam S."/>
            <person name="Mercati F."/>
            <person name="Riccardi P."/>
            <person name="McKain M.R."/>
            <person name="Kakrana A."/>
            <person name="Tang H."/>
            <person name="Ray J."/>
            <person name="Groenendijk J."/>
            <person name="Arikit S."/>
            <person name="Mathioni S.M."/>
            <person name="Nakano M."/>
            <person name="Shan H."/>
            <person name="Telgmann-Rauber A."/>
            <person name="Kanno A."/>
            <person name="Yue Z."/>
            <person name="Chen H."/>
            <person name="Li W."/>
            <person name="Chen Y."/>
            <person name="Xu X."/>
            <person name="Zhang Y."/>
            <person name="Luo S."/>
            <person name="Chen H."/>
            <person name="Gao J."/>
            <person name="Mao Z."/>
            <person name="Pires J.C."/>
            <person name="Luo M."/>
            <person name="Kudrna D."/>
            <person name="Wing R.A."/>
            <person name="Meyers B.C."/>
            <person name="Yi K."/>
            <person name="Kong H."/>
            <person name="Lavrijsen P."/>
            <person name="Sunseri F."/>
            <person name="Falavigna A."/>
            <person name="Ye Y."/>
            <person name="Leebens-Mack J.H."/>
            <person name="Chen G."/>
        </authorList>
    </citation>
    <scope>NUCLEOTIDE SEQUENCE [LARGE SCALE GENOMIC DNA]</scope>
    <source>
        <strain evidence="6">cv. DH0086</strain>
    </source>
</reference>
<evidence type="ECO:0000313" key="6">
    <source>
        <dbReference type="Proteomes" id="UP000243459"/>
    </source>
</evidence>
<dbReference type="InterPro" id="IPR046848">
    <property type="entry name" value="E_motif"/>
</dbReference>
<dbReference type="Pfam" id="PF01535">
    <property type="entry name" value="PPR"/>
    <property type="match status" value="5"/>
</dbReference>
<dbReference type="InterPro" id="IPR046849">
    <property type="entry name" value="E2_motif"/>
</dbReference>
<dbReference type="InterPro" id="IPR002885">
    <property type="entry name" value="PPR_rpt"/>
</dbReference>
<dbReference type="Pfam" id="PF20431">
    <property type="entry name" value="E_motif"/>
    <property type="match status" value="1"/>
</dbReference>
<accession>A0A5P1ESZ3</accession>
<proteinExistence type="inferred from homology"/>
<dbReference type="Gramene" id="ONK69086">
    <property type="protein sequence ID" value="ONK69086"/>
    <property type="gene ID" value="A4U43_C05F19140"/>
</dbReference>
<dbReference type="PROSITE" id="PS51375">
    <property type="entry name" value="PPR"/>
    <property type="match status" value="4"/>
</dbReference>
<dbReference type="AlphaFoldDB" id="A0A5P1ESZ3"/>
<protein>
    <recommendedName>
        <fullName evidence="4">DYW domain-containing protein</fullName>
    </recommendedName>
</protein>
<dbReference type="GO" id="GO:0008270">
    <property type="term" value="F:zinc ion binding"/>
    <property type="evidence" value="ECO:0007669"/>
    <property type="project" value="InterPro"/>
</dbReference>
<dbReference type="OMA" id="KSEQYAC"/>
<evidence type="ECO:0000313" key="5">
    <source>
        <dbReference type="EMBL" id="ONK69086.1"/>
    </source>
</evidence>
<feature type="domain" description="DYW" evidence="4">
    <location>
        <begin position="512"/>
        <end position="604"/>
    </location>
</feature>
<keyword evidence="2" id="KW-0677">Repeat</keyword>